<sequence>MSFKTSQGPKHHVRFQEVGSGGGSRHAIVDTVEEDYTAYQARPDGRHFLNHHVMFGNRPAAYNDTEIRVHEEERVVGGDGRVVTKTVDTVYDGEGIDSAAAEYIRRRHHSLELQKLMSMRAA</sequence>
<evidence type="ECO:0000313" key="2">
    <source>
        <dbReference type="EMBL" id="KAK1315250.1"/>
    </source>
</evidence>
<organism evidence="2 3">
    <name type="scientific">Acorus calamus</name>
    <name type="common">Sweet flag</name>
    <dbReference type="NCBI Taxonomy" id="4465"/>
    <lineage>
        <taxon>Eukaryota</taxon>
        <taxon>Viridiplantae</taxon>
        <taxon>Streptophyta</taxon>
        <taxon>Embryophyta</taxon>
        <taxon>Tracheophyta</taxon>
        <taxon>Spermatophyta</taxon>
        <taxon>Magnoliopsida</taxon>
        <taxon>Liliopsida</taxon>
        <taxon>Acoraceae</taxon>
        <taxon>Acorus</taxon>
    </lineage>
</organism>
<name>A0AAV9ENX6_ACOCL</name>
<evidence type="ECO:0000313" key="3">
    <source>
        <dbReference type="Proteomes" id="UP001180020"/>
    </source>
</evidence>
<gene>
    <name evidence="2" type="ORF">QJS10_CPA06g01201</name>
</gene>
<feature type="region of interest" description="Disordered" evidence="1">
    <location>
        <begin position="1"/>
        <end position="24"/>
    </location>
</feature>
<keyword evidence="3" id="KW-1185">Reference proteome</keyword>
<protein>
    <submittedName>
        <fullName evidence="2">Uncharacterized protein</fullName>
    </submittedName>
</protein>
<evidence type="ECO:0000256" key="1">
    <source>
        <dbReference type="SAM" id="MobiDB-lite"/>
    </source>
</evidence>
<dbReference type="Proteomes" id="UP001180020">
    <property type="component" value="Unassembled WGS sequence"/>
</dbReference>
<dbReference type="AlphaFoldDB" id="A0AAV9ENX6"/>
<reference evidence="2" key="2">
    <citation type="submission" date="2023-06" db="EMBL/GenBank/DDBJ databases">
        <authorList>
            <person name="Ma L."/>
            <person name="Liu K.-W."/>
            <person name="Li Z."/>
            <person name="Hsiao Y.-Y."/>
            <person name="Qi Y."/>
            <person name="Fu T."/>
            <person name="Tang G."/>
            <person name="Zhang D."/>
            <person name="Sun W.-H."/>
            <person name="Liu D.-K."/>
            <person name="Li Y."/>
            <person name="Chen G.-Z."/>
            <person name="Liu X.-D."/>
            <person name="Liao X.-Y."/>
            <person name="Jiang Y.-T."/>
            <person name="Yu X."/>
            <person name="Hao Y."/>
            <person name="Huang J."/>
            <person name="Zhao X.-W."/>
            <person name="Ke S."/>
            <person name="Chen Y.-Y."/>
            <person name="Wu W.-L."/>
            <person name="Hsu J.-L."/>
            <person name="Lin Y.-F."/>
            <person name="Huang M.-D."/>
            <person name="Li C.-Y."/>
            <person name="Huang L."/>
            <person name="Wang Z.-W."/>
            <person name="Zhao X."/>
            <person name="Zhong W.-Y."/>
            <person name="Peng D.-H."/>
            <person name="Ahmad S."/>
            <person name="Lan S."/>
            <person name="Zhang J.-S."/>
            <person name="Tsai W.-C."/>
            <person name="Van De Peer Y."/>
            <person name="Liu Z.-J."/>
        </authorList>
    </citation>
    <scope>NUCLEOTIDE SEQUENCE</scope>
    <source>
        <strain evidence="2">CP</strain>
        <tissue evidence="2">Leaves</tissue>
    </source>
</reference>
<dbReference type="EMBL" id="JAUJYO010000006">
    <property type="protein sequence ID" value="KAK1315250.1"/>
    <property type="molecule type" value="Genomic_DNA"/>
</dbReference>
<proteinExistence type="predicted"/>
<reference evidence="2" key="1">
    <citation type="journal article" date="2023" name="Nat. Commun.">
        <title>Diploid and tetraploid genomes of Acorus and the evolution of monocots.</title>
        <authorList>
            <person name="Ma L."/>
            <person name="Liu K.W."/>
            <person name="Li Z."/>
            <person name="Hsiao Y.Y."/>
            <person name="Qi Y."/>
            <person name="Fu T."/>
            <person name="Tang G.D."/>
            <person name="Zhang D."/>
            <person name="Sun W.H."/>
            <person name="Liu D.K."/>
            <person name="Li Y."/>
            <person name="Chen G.Z."/>
            <person name="Liu X.D."/>
            <person name="Liao X.Y."/>
            <person name="Jiang Y.T."/>
            <person name="Yu X."/>
            <person name="Hao Y."/>
            <person name="Huang J."/>
            <person name="Zhao X.W."/>
            <person name="Ke S."/>
            <person name="Chen Y.Y."/>
            <person name="Wu W.L."/>
            <person name="Hsu J.L."/>
            <person name="Lin Y.F."/>
            <person name="Huang M.D."/>
            <person name="Li C.Y."/>
            <person name="Huang L."/>
            <person name="Wang Z.W."/>
            <person name="Zhao X."/>
            <person name="Zhong W.Y."/>
            <person name="Peng D.H."/>
            <person name="Ahmad S."/>
            <person name="Lan S."/>
            <person name="Zhang J.S."/>
            <person name="Tsai W.C."/>
            <person name="Van de Peer Y."/>
            <person name="Liu Z.J."/>
        </authorList>
    </citation>
    <scope>NUCLEOTIDE SEQUENCE</scope>
    <source>
        <strain evidence="2">CP</strain>
    </source>
</reference>
<accession>A0AAV9ENX6</accession>
<comment type="caution">
    <text evidence="2">The sequence shown here is derived from an EMBL/GenBank/DDBJ whole genome shotgun (WGS) entry which is preliminary data.</text>
</comment>